<comment type="caution">
    <text evidence="4">The sequence shown here is derived from an EMBL/GenBank/DDBJ whole genome shotgun (WGS) entry which is preliminary data.</text>
</comment>
<keyword evidence="1" id="KW-0175">Coiled coil</keyword>
<keyword evidence="3" id="KW-0472">Membrane</keyword>
<name>A0A7C5QRE4_CALS0</name>
<keyword evidence="3" id="KW-1133">Transmembrane helix</keyword>
<dbReference type="EMBL" id="DRWN01000044">
    <property type="protein sequence ID" value="HHK68573.1"/>
    <property type="molecule type" value="Genomic_DNA"/>
</dbReference>
<evidence type="ECO:0000313" key="4">
    <source>
        <dbReference type="EMBL" id="HHK68573.1"/>
    </source>
</evidence>
<sequence>MTSTIHLNIQTNLLLFTMLAVCVVALYSLIMVFGVRRLGQPKAQVAEVPQPIAAARPRTAMPVRRQPTRPMLKPPYNNNPPGLENADDKNHDQLIQEYRRRLDKLDETLKALEDRLKAPEHQTAETPAVEGFDVGELRELLSLASSIRDEVSKLVGKRAAAVN</sequence>
<proteinExistence type="predicted"/>
<reference evidence="4" key="1">
    <citation type="journal article" date="2020" name="mSystems">
        <title>Genome- and Community-Level Interaction Insights into Carbon Utilization and Element Cycling Functions of Hydrothermarchaeota in Hydrothermal Sediment.</title>
        <authorList>
            <person name="Zhou Z."/>
            <person name="Liu Y."/>
            <person name="Xu W."/>
            <person name="Pan J."/>
            <person name="Luo Z.H."/>
            <person name="Li M."/>
        </authorList>
    </citation>
    <scope>NUCLEOTIDE SEQUENCE [LARGE SCALE GENOMIC DNA]</scope>
    <source>
        <strain evidence="4">SpSt-1056</strain>
    </source>
</reference>
<feature type="region of interest" description="Disordered" evidence="2">
    <location>
        <begin position="56"/>
        <end position="90"/>
    </location>
</feature>
<evidence type="ECO:0000256" key="2">
    <source>
        <dbReference type="SAM" id="MobiDB-lite"/>
    </source>
</evidence>
<feature type="transmembrane region" description="Helical" evidence="3">
    <location>
        <begin position="12"/>
        <end position="35"/>
    </location>
</feature>
<evidence type="ECO:0000256" key="1">
    <source>
        <dbReference type="SAM" id="Coils"/>
    </source>
</evidence>
<feature type="coiled-coil region" evidence="1">
    <location>
        <begin position="95"/>
        <end position="122"/>
    </location>
</feature>
<organism evidence="4">
    <name type="scientific">Caldiarchaeum subterraneum</name>
    <dbReference type="NCBI Taxonomy" id="311458"/>
    <lineage>
        <taxon>Archaea</taxon>
        <taxon>Nitrososphaerota</taxon>
        <taxon>Candidatus Caldarchaeales</taxon>
        <taxon>Candidatus Caldarchaeaceae</taxon>
        <taxon>Candidatus Caldarchaeum</taxon>
    </lineage>
</organism>
<gene>
    <name evidence="4" type="ORF">ENM11_05405</name>
</gene>
<evidence type="ECO:0000256" key="3">
    <source>
        <dbReference type="SAM" id="Phobius"/>
    </source>
</evidence>
<dbReference type="AlphaFoldDB" id="A0A7C5QRE4"/>
<keyword evidence="3" id="KW-0812">Transmembrane</keyword>
<accession>A0A7C5QRE4</accession>
<protein>
    <submittedName>
        <fullName evidence="4">Uncharacterized protein</fullName>
    </submittedName>
</protein>